<feature type="transmembrane region" description="Helical" evidence="1">
    <location>
        <begin position="98"/>
        <end position="116"/>
    </location>
</feature>
<protein>
    <submittedName>
        <fullName evidence="2">Uncharacterized protein</fullName>
    </submittedName>
</protein>
<comment type="caution">
    <text evidence="2">The sequence shown here is derived from an EMBL/GenBank/DDBJ whole genome shotgun (WGS) entry which is preliminary data.</text>
</comment>
<accession>A0A9W7G949</accession>
<dbReference type="Proteomes" id="UP001165065">
    <property type="component" value="Unassembled WGS sequence"/>
</dbReference>
<keyword evidence="3" id="KW-1185">Reference proteome</keyword>
<keyword evidence="1" id="KW-0812">Transmembrane</keyword>
<evidence type="ECO:0000313" key="3">
    <source>
        <dbReference type="Proteomes" id="UP001165065"/>
    </source>
</evidence>
<name>A0A9W7G949_9STRA</name>
<organism evidence="2 3">
    <name type="scientific">Triparma columacea</name>
    <dbReference type="NCBI Taxonomy" id="722753"/>
    <lineage>
        <taxon>Eukaryota</taxon>
        <taxon>Sar</taxon>
        <taxon>Stramenopiles</taxon>
        <taxon>Ochrophyta</taxon>
        <taxon>Bolidophyceae</taxon>
        <taxon>Parmales</taxon>
        <taxon>Triparmaceae</taxon>
        <taxon>Triparma</taxon>
    </lineage>
</organism>
<evidence type="ECO:0000256" key="1">
    <source>
        <dbReference type="SAM" id="Phobius"/>
    </source>
</evidence>
<sequence>MKQKKLSRQDAEKRYGTFLVDPDGFALRAGEKAMKEDGYKNWEEAAIGRSKDPEATRVRIQEFKKTSQLKALGVISIFIAALLYASANNQTFKKTSQLKALGVISIFIAALLYASANNQTYTLTGLEDSPTTNPYRDFKKQQE</sequence>
<dbReference type="AlphaFoldDB" id="A0A9W7G949"/>
<proteinExistence type="predicted"/>
<keyword evidence="1" id="KW-0472">Membrane</keyword>
<keyword evidence="1" id="KW-1133">Transmembrane helix</keyword>
<reference evidence="3" key="1">
    <citation type="journal article" date="2023" name="Commun. Biol.">
        <title>Genome analysis of Parmales, the sister group of diatoms, reveals the evolutionary specialization of diatoms from phago-mixotrophs to photoautotrophs.</title>
        <authorList>
            <person name="Ban H."/>
            <person name="Sato S."/>
            <person name="Yoshikawa S."/>
            <person name="Yamada K."/>
            <person name="Nakamura Y."/>
            <person name="Ichinomiya M."/>
            <person name="Sato N."/>
            <person name="Blanc-Mathieu R."/>
            <person name="Endo H."/>
            <person name="Kuwata A."/>
            <person name="Ogata H."/>
        </authorList>
    </citation>
    <scope>NUCLEOTIDE SEQUENCE [LARGE SCALE GENOMIC DNA]</scope>
</reference>
<gene>
    <name evidence="2" type="ORF">TrCOL_g9963</name>
</gene>
<dbReference type="EMBL" id="BRYA01000067">
    <property type="protein sequence ID" value="GMI36661.1"/>
    <property type="molecule type" value="Genomic_DNA"/>
</dbReference>
<dbReference type="OrthoDB" id="10402421at2759"/>
<feature type="transmembrane region" description="Helical" evidence="1">
    <location>
        <begin position="69"/>
        <end position="86"/>
    </location>
</feature>
<evidence type="ECO:0000313" key="2">
    <source>
        <dbReference type="EMBL" id="GMI36661.1"/>
    </source>
</evidence>